<reference evidence="1" key="1">
    <citation type="submission" date="2021-10" db="EMBL/GenBank/DDBJ databases">
        <title>Tropical sea cucumber genome reveals ecological adaptation and Cuvierian tubules defense mechanism.</title>
        <authorList>
            <person name="Chen T."/>
        </authorList>
    </citation>
    <scope>NUCLEOTIDE SEQUENCE</scope>
    <source>
        <strain evidence="1">Nanhai2018</strain>
        <tissue evidence="1">Muscle</tissue>
    </source>
</reference>
<proteinExistence type="predicted"/>
<accession>A0A9Q1CTK4</accession>
<sequence>MLDPTGPPTSYQELIIESFGYLNSYLDNQCTWGFSILGNIRKSLMVTFVDIHGEVGDNLLIEGTGGANQVFIFNDDANGVPDNGS</sequence>
<evidence type="ECO:0000313" key="1">
    <source>
        <dbReference type="EMBL" id="KAJ8050723.1"/>
    </source>
</evidence>
<gene>
    <name evidence="1" type="ORF">HOLleu_04032</name>
</gene>
<evidence type="ECO:0000313" key="2">
    <source>
        <dbReference type="Proteomes" id="UP001152320"/>
    </source>
</evidence>
<protein>
    <submittedName>
        <fullName evidence="1">Uncharacterized protein</fullName>
    </submittedName>
</protein>
<organism evidence="1 2">
    <name type="scientific">Holothuria leucospilota</name>
    <name type="common">Black long sea cucumber</name>
    <name type="synonym">Mertensiothuria leucospilota</name>
    <dbReference type="NCBI Taxonomy" id="206669"/>
    <lineage>
        <taxon>Eukaryota</taxon>
        <taxon>Metazoa</taxon>
        <taxon>Echinodermata</taxon>
        <taxon>Eleutherozoa</taxon>
        <taxon>Echinozoa</taxon>
        <taxon>Holothuroidea</taxon>
        <taxon>Aspidochirotacea</taxon>
        <taxon>Aspidochirotida</taxon>
        <taxon>Holothuriidae</taxon>
        <taxon>Holothuria</taxon>
    </lineage>
</organism>
<comment type="caution">
    <text evidence="1">The sequence shown here is derived from an EMBL/GenBank/DDBJ whole genome shotgun (WGS) entry which is preliminary data.</text>
</comment>
<dbReference type="EMBL" id="JAIZAY010000001">
    <property type="protein sequence ID" value="KAJ8050723.1"/>
    <property type="molecule type" value="Genomic_DNA"/>
</dbReference>
<keyword evidence="2" id="KW-1185">Reference proteome</keyword>
<name>A0A9Q1CTK4_HOLLE</name>
<dbReference type="Proteomes" id="UP001152320">
    <property type="component" value="Chromosome 1"/>
</dbReference>
<dbReference type="AlphaFoldDB" id="A0A9Q1CTK4"/>